<accession>A0A0M0HJS3</accession>
<protein>
    <recommendedName>
        <fullName evidence="9">Lysoplasmalogenase</fullName>
    </recommendedName>
</protein>
<evidence type="ECO:0000313" key="7">
    <source>
        <dbReference type="EMBL" id="KOO02291.1"/>
    </source>
</evidence>
<evidence type="ECO:0000256" key="6">
    <source>
        <dbReference type="SAM" id="Phobius"/>
    </source>
</evidence>
<evidence type="ECO:0000256" key="1">
    <source>
        <dbReference type="ARBA" id="ARBA00004141"/>
    </source>
</evidence>
<evidence type="ECO:0000313" key="8">
    <source>
        <dbReference type="Proteomes" id="UP000037515"/>
    </source>
</evidence>
<feature type="transmembrane region" description="Helical" evidence="6">
    <location>
        <begin position="188"/>
        <end position="206"/>
    </location>
</feature>
<keyword evidence="8" id="KW-1185">Reference proteome</keyword>
<keyword evidence="3 6" id="KW-0812">Transmembrane</keyword>
<dbReference type="EMBL" id="LHPJ01000017">
    <property type="protein sequence ID" value="KOO02291.1"/>
    <property type="molecule type" value="Genomic_DNA"/>
</dbReference>
<keyword evidence="5 6" id="KW-0472">Membrane</keyword>
<dbReference type="PANTHER" id="PTHR31885">
    <property type="entry name" value="GH04784P"/>
    <property type="match status" value="1"/>
</dbReference>
<feature type="transmembrane region" description="Helical" evidence="6">
    <location>
        <begin position="127"/>
        <end position="145"/>
    </location>
</feature>
<comment type="subcellular location">
    <subcellularLocation>
        <location evidence="1">Membrane</location>
        <topology evidence="1">Multi-pass membrane protein</topology>
    </subcellularLocation>
</comment>
<sequence length="207" mass="22934">MWSWLSVALSGFISISASESNQKKQAAAFKTLSMLMLVVMLWSQGVALGLSAWWITLGLLISLLADNLYIFKKQKKLCFASYIAGQLCYSTSFWTQLSGEIVWWLPAMLLAIGIVVFFLMLPKIDKLLFPVVIMGMMLLQLNWAAGEVWLFSDTLASLVGFIGTLTLTLSAGLLAVHDYRHPIAYGRYIISGSYLLAHSLITATLII</sequence>
<dbReference type="RefSeq" id="WP_053396849.1">
    <property type="nucleotide sequence ID" value="NZ_LHPJ01000017.1"/>
</dbReference>
<comment type="caution">
    <text evidence="7">The sequence shown here is derived from an EMBL/GenBank/DDBJ whole genome shotgun (WGS) entry which is preliminary data.</text>
</comment>
<keyword evidence="4 6" id="KW-1133">Transmembrane helix</keyword>
<dbReference type="AlphaFoldDB" id="A0A0M0HJS3"/>
<feature type="transmembrane region" description="Helical" evidence="6">
    <location>
        <begin position="41"/>
        <end position="65"/>
    </location>
</feature>
<evidence type="ECO:0000256" key="3">
    <source>
        <dbReference type="ARBA" id="ARBA00022692"/>
    </source>
</evidence>
<evidence type="ECO:0000256" key="5">
    <source>
        <dbReference type="ARBA" id="ARBA00023136"/>
    </source>
</evidence>
<dbReference type="InterPro" id="IPR012506">
    <property type="entry name" value="TMEM86B-like"/>
</dbReference>
<dbReference type="PANTHER" id="PTHR31885:SF6">
    <property type="entry name" value="GH04784P"/>
    <property type="match status" value="1"/>
</dbReference>
<dbReference type="Pfam" id="PF07947">
    <property type="entry name" value="YhhN"/>
    <property type="match status" value="1"/>
</dbReference>
<comment type="similarity">
    <text evidence="2">Belongs to the TMEM86 family.</text>
</comment>
<dbReference type="OrthoDB" id="5592477at2"/>
<feature type="transmembrane region" description="Helical" evidence="6">
    <location>
        <begin position="77"/>
        <end position="95"/>
    </location>
</feature>
<evidence type="ECO:0000256" key="4">
    <source>
        <dbReference type="ARBA" id="ARBA00022989"/>
    </source>
</evidence>
<gene>
    <name evidence="7" type="ORF">AKJ17_16140</name>
</gene>
<feature type="transmembrane region" description="Helical" evidence="6">
    <location>
        <begin position="101"/>
        <end position="120"/>
    </location>
</feature>
<organism evidence="7 8">
    <name type="scientific">Vibrio nereis</name>
    <dbReference type="NCBI Taxonomy" id="693"/>
    <lineage>
        <taxon>Bacteria</taxon>
        <taxon>Pseudomonadati</taxon>
        <taxon>Pseudomonadota</taxon>
        <taxon>Gammaproteobacteria</taxon>
        <taxon>Vibrionales</taxon>
        <taxon>Vibrionaceae</taxon>
        <taxon>Vibrio</taxon>
    </lineage>
</organism>
<proteinExistence type="inferred from homology"/>
<dbReference type="GO" id="GO:0016787">
    <property type="term" value="F:hydrolase activity"/>
    <property type="evidence" value="ECO:0007669"/>
    <property type="project" value="TreeGrafter"/>
</dbReference>
<feature type="transmembrane region" description="Helical" evidence="6">
    <location>
        <begin position="157"/>
        <end position="176"/>
    </location>
</feature>
<dbReference type="STRING" id="693.AKJ17_16140"/>
<name>A0A0M0HJS3_VIBNE</name>
<dbReference type="GO" id="GO:0016020">
    <property type="term" value="C:membrane"/>
    <property type="evidence" value="ECO:0007669"/>
    <property type="project" value="UniProtKB-SubCell"/>
</dbReference>
<evidence type="ECO:0000256" key="2">
    <source>
        <dbReference type="ARBA" id="ARBA00007375"/>
    </source>
</evidence>
<dbReference type="Proteomes" id="UP000037515">
    <property type="component" value="Unassembled WGS sequence"/>
</dbReference>
<reference evidence="8" key="1">
    <citation type="submission" date="2015-08" db="EMBL/GenBank/DDBJ databases">
        <title>Vibrio galatheae sp. nov., a novel member of the Vibrionaceae family isolated from the Solomon Islands.</title>
        <authorList>
            <person name="Giubergia S."/>
            <person name="Machado H."/>
            <person name="Mateiu R.V."/>
            <person name="Gram L."/>
        </authorList>
    </citation>
    <scope>NUCLEOTIDE SEQUENCE [LARGE SCALE GENOMIC DNA]</scope>
    <source>
        <strain evidence="8">DSM 19584</strain>
    </source>
</reference>
<evidence type="ECO:0008006" key="9">
    <source>
        <dbReference type="Google" id="ProtNLM"/>
    </source>
</evidence>
<dbReference type="PATRIC" id="fig|693.5.peg.3287"/>